<gene>
    <name evidence="2" type="ORF">PENANT_c030G04883</name>
</gene>
<organism evidence="2 3">
    <name type="scientific">Penicillium antarcticum</name>
    <dbReference type="NCBI Taxonomy" id="416450"/>
    <lineage>
        <taxon>Eukaryota</taxon>
        <taxon>Fungi</taxon>
        <taxon>Dikarya</taxon>
        <taxon>Ascomycota</taxon>
        <taxon>Pezizomycotina</taxon>
        <taxon>Eurotiomycetes</taxon>
        <taxon>Eurotiomycetidae</taxon>
        <taxon>Eurotiales</taxon>
        <taxon>Aspergillaceae</taxon>
        <taxon>Penicillium</taxon>
    </lineage>
</organism>
<evidence type="ECO:0000313" key="2">
    <source>
        <dbReference type="EMBL" id="OQD81046.1"/>
    </source>
</evidence>
<keyword evidence="1" id="KW-0472">Membrane</keyword>
<dbReference type="Proteomes" id="UP000191672">
    <property type="component" value="Unassembled WGS sequence"/>
</dbReference>
<name>A0A1V6PX62_9EURO</name>
<evidence type="ECO:0000256" key="1">
    <source>
        <dbReference type="SAM" id="Phobius"/>
    </source>
</evidence>
<sequence>MPSVLTTAIDQTTSLFIFGLILAVLIVTYATVCIQYIVIQVSPWQHRREMKGRKISNHLHRFVAHGREMKKLSRQLKAEVVLSQSLADCFNAYLACNELLHQVEANNYLEALRDECYEQNRVIGQPRKKGLRHERKTKGPLT</sequence>
<keyword evidence="3" id="KW-1185">Reference proteome</keyword>
<evidence type="ECO:0000313" key="3">
    <source>
        <dbReference type="Proteomes" id="UP000191672"/>
    </source>
</evidence>
<accession>A0A1V6PX62</accession>
<comment type="caution">
    <text evidence="2">The sequence shown here is derived from an EMBL/GenBank/DDBJ whole genome shotgun (WGS) entry which is preliminary data.</text>
</comment>
<feature type="transmembrane region" description="Helical" evidence="1">
    <location>
        <begin position="15"/>
        <end position="39"/>
    </location>
</feature>
<keyword evidence="1" id="KW-1133">Transmembrane helix</keyword>
<protein>
    <submittedName>
        <fullName evidence="2">Uncharacterized protein</fullName>
    </submittedName>
</protein>
<dbReference type="EMBL" id="MDYN01000030">
    <property type="protein sequence ID" value="OQD81046.1"/>
    <property type="molecule type" value="Genomic_DNA"/>
</dbReference>
<dbReference type="AlphaFoldDB" id="A0A1V6PX62"/>
<proteinExistence type="predicted"/>
<keyword evidence="1" id="KW-0812">Transmembrane</keyword>
<reference evidence="3" key="1">
    <citation type="journal article" date="2017" name="Nat. Microbiol.">
        <title>Global analysis of biosynthetic gene clusters reveals vast potential of secondary metabolite production in Penicillium species.</title>
        <authorList>
            <person name="Nielsen J.C."/>
            <person name="Grijseels S."/>
            <person name="Prigent S."/>
            <person name="Ji B."/>
            <person name="Dainat J."/>
            <person name="Nielsen K.F."/>
            <person name="Frisvad J.C."/>
            <person name="Workman M."/>
            <person name="Nielsen J."/>
        </authorList>
    </citation>
    <scope>NUCLEOTIDE SEQUENCE [LARGE SCALE GENOMIC DNA]</scope>
    <source>
        <strain evidence="3">IBT 31811</strain>
    </source>
</reference>